<feature type="transmembrane region" description="Helical" evidence="6">
    <location>
        <begin position="37"/>
        <end position="59"/>
    </location>
</feature>
<feature type="transmembrane region" description="Helical" evidence="6">
    <location>
        <begin position="268"/>
        <end position="287"/>
    </location>
</feature>
<comment type="caution">
    <text evidence="7">The sequence shown here is derived from an EMBL/GenBank/DDBJ whole genome shotgun (WGS) entry which is preliminary data.</text>
</comment>
<evidence type="ECO:0000256" key="1">
    <source>
        <dbReference type="ARBA" id="ARBA00004651"/>
    </source>
</evidence>
<dbReference type="GO" id="GO:0005886">
    <property type="term" value="C:plasma membrane"/>
    <property type="evidence" value="ECO:0007669"/>
    <property type="project" value="UniProtKB-SubCell"/>
</dbReference>
<feature type="transmembrane region" description="Helical" evidence="6">
    <location>
        <begin position="186"/>
        <end position="205"/>
    </location>
</feature>
<dbReference type="InterPro" id="IPR044550">
    <property type="entry name" value="WzxE"/>
</dbReference>
<evidence type="ECO:0000313" key="8">
    <source>
        <dbReference type="Proteomes" id="UP001204486"/>
    </source>
</evidence>
<evidence type="ECO:0000256" key="6">
    <source>
        <dbReference type="SAM" id="Phobius"/>
    </source>
</evidence>
<proteinExistence type="predicted"/>
<dbReference type="Proteomes" id="UP001204486">
    <property type="component" value="Unassembled WGS sequence"/>
</dbReference>
<feature type="transmembrane region" description="Helical" evidence="6">
    <location>
        <begin position="226"/>
        <end position="248"/>
    </location>
</feature>
<dbReference type="RefSeq" id="WP_254974629.1">
    <property type="nucleotide sequence ID" value="NZ_JANDWK010000033.1"/>
</dbReference>
<name>A0AAW5ITX0_9BACT</name>
<feature type="transmembrane region" description="Helical" evidence="6">
    <location>
        <begin position="162"/>
        <end position="180"/>
    </location>
</feature>
<evidence type="ECO:0000256" key="3">
    <source>
        <dbReference type="ARBA" id="ARBA00022692"/>
    </source>
</evidence>
<feature type="transmembrane region" description="Helical" evidence="6">
    <location>
        <begin position="128"/>
        <end position="150"/>
    </location>
</feature>
<dbReference type="AlphaFoldDB" id="A0AAW5ITX0"/>
<evidence type="ECO:0000256" key="4">
    <source>
        <dbReference type="ARBA" id="ARBA00022989"/>
    </source>
</evidence>
<organism evidence="7 8">
    <name type="scientific">Segatella copri</name>
    <dbReference type="NCBI Taxonomy" id="165179"/>
    <lineage>
        <taxon>Bacteria</taxon>
        <taxon>Pseudomonadati</taxon>
        <taxon>Bacteroidota</taxon>
        <taxon>Bacteroidia</taxon>
        <taxon>Bacteroidales</taxon>
        <taxon>Prevotellaceae</taxon>
        <taxon>Segatella</taxon>
    </lineage>
</organism>
<dbReference type="Pfam" id="PF13440">
    <property type="entry name" value="Polysacc_synt_3"/>
    <property type="match status" value="1"/>
</dbReference>
<dbReference type="PANTHER" id="PTHR30250">
    <property type="entry name" value="PST FAMILY PREDICTED COLANIC ACID TRANSPORTER"/>
    <property type="match status" value="1"/>
</dbReference>
<comment type="subcellular location">
    <subcellularLocation>
        <location evidence="1">Cell membrane</location>
        <topology evidence="1">Multi-pass membrane protein</topology>
    </subcellularLocation>
</comment>
<dbReference type="GO" id="GO:0009246">
    <property type="term" value="P:enterobacterial common antigen biosynthetic process"/>
    <property type="evidence" value="ECO:0007669"/>
    <property type="project" value="InterPro"/>
</dbReference>
<keyword evidence="5 6" id="KW-0472">Membrane</keyword>
<keyword evidence="3 6" id="KW-0812">Transmembrane</keyword>
<accession>A0AAW5ITX0</accession>
<evidence type="ECO:0000313" key="7">
    <source>
        <dbReference type="EMBL" id="MCP9600706.1"/>
    </source>
</evidence>
<protein>
    <submittedName>
        <fullName evidence="7">O-antigen translocase</fullName>
    </submittedName>
</protein>
<feature type="transmembrane region" description="Helical" evidence="6">
    <location>
        <begin position="401"/>
        <end position="420"/>
    </location>
</feature>
<dbReference type="CDD" id="cd13125">
    <property type="entry name" value="MATE_like_10"/>
    <property type="match status" value="1"/>
</dbReference>
<feature type="transmembrane region" description="Helical" evidence="6">
    <location>
        <begin position="12"/>
        <end position="31"/>
    </location>
</feature>
<keyword evidence="2" id="KW-1003">Cell membrane</keyword>
<evidence type="ECO:0000256" key="5">
    <source>
        <dbReference type="ARBA" id="ARBA00023136"/>
    </source>
</evidence>
<gene>
    <name evidence="7" type="ORF">NNC55_12200</name>
</gene>
<dbReference type="EMBL" id="JANDWN010000036">
    <property type="protein sequence ID" value="MCP9600706.1"/>
    <property type="molecule type" value="Genomic_DNA"/>
</dbReference>
<dbReference type="PANTHER" id="PTHR30250:SF11">
    <property type="entry name" value="O-ANTIGEN TRANSPORTER-RELATED"/>
    <property type="match status" value="1"/>
</dbReference>
<feature type="transmembrane region" description="Helical" evidence="6">
    <location>
        <begin position="459"/>
        <end position="478"/>
    </location>
</feature>
<sequence>MSDSNQSSYRSIFKATSLFGSVQLFQIIIQIVKSKFIAVLLGPAGVGIIGLYQSGILLVQNITNMGLASSAVRDVSEAFGLKDYHRINLVITTIRRLVWGTGLLGMIALAVFSPLLSKASFGNYDYTIPFIFLSVTLLLDQISAGQKVVLQGMRKLKELAKCSVIGSTFGLLVSVPLYYLLGVKGIVPTLILNSICTLSVSWLYSRKIPVQKIEQSTKETFKQGRLMLVMGISMSLSGIFNTAASYVIRAYIQFVDGVEEVGLFQAGFMIMSTYVGLVFNAISTDYYPRLAAVNKDNSKCKEIINQQGEMASLILVPMLTICLVFMPVILNVLYSNEFLRANDYISWACIGMYLRLASWVISFSFVAKAESKLFMLNEALACSYYVVFSVVGYYLGGLTGVGIAFTLQYLVYLIQVYLIARKRYQFRFSNNFIQTYFCLLIALILCLVIVLSFNGWQKYTFGVLIILLCSGYCLFLLNKKIDLLGAVRNKINKQ</sequence>
<evidence type="ECO:0000256" key="2">
    <source>
        <dbReference type="ARBA" id="ARBA00022475"/>
    </source>
</evidence>
<keyword evidence="4 6" id="KW-1133">Transmembrane helix</keyword>
<dbReference type="InterPro" id="IPR050833">
    <property type="entry name" value="Poly_Biosynth_Transport"/>
</dbReference>
<feature type="transmembrane region" description="Helical" evidence="6">
    <location>
        <begin position="432"/>
        <end position="453"/>
    </location>
</feature>
<feature type="transmembrane region" description="Helical" evidence="6">
    <location>
        <begin position="308"/>
        <end position="332"/>
    </location>
</feature>
<feature type="transmembrane region" description="Helical" evidence="6">
    <location>
        <begin position="373"/>
        <end position="395"/>
    </location>
</feature>
<feature type="transmembrane region" description="Helical" evidence="6">
    <location>
        <begin position="344"/>
        <end position="366"/>
    </location>
</feature>
<feature type="transmembrane region" description="Helical" evidence="6">
    <location>
        <begin position="97"/>
        <end position="116"/>
    </location>
</feature>
<reference evidence="7" key="1">
    <citation type="submission" date="2022-07" db="EMBL/GenBank/DDBJ databases">
        <title>Prevotella copri.</title>
        <authorList>
            <person name="Yang C."/>
        </authorList>
    </citation>
    <scope>NUCLEOTIDE SEQUENCE</scope>
    <source>
        <strain evidence="7">HF1476</strain>
    </source>
</reference>